<proteinExistence type="predicted"/>
<comment type="caution">
    <text evidence="1">The sequence shown here is derived from an EMBL/GenBank/DDBJ whole genome shotgun (WGS) entry which is preliminary data.</text>
</comment>
<evidence type="ECO:0000313" key="1">
    <source>
        <dbReference type="EMBL" id="MCW3789923.1"/>
    </source>
</evidence>
<name>A0AAE3MA77_9BACT</name>
<protein>
    <recommendedName>
        <fullName evidence="3">Thoeris protein ThsB TIR-like domain-containing protein</fullName>
    </recommendedName>
</protein>
<feature type="non-terminal residue" evidence="1">
    <location>
        <position position="105"/>
    </location>
</feature>
<reference evidence="1" key="1">
    <citation type="submission" date="2022-10" db="EMBL/GenBank/DDBJ databases">
        <authorList>
            <person name="Yu W.X."/>
        </authorList>
    </citation>
    <scope>NUCLEOTIDE SEQUENCE</scope>
    <source>
        <strain evidence="1">AAT</strain>
    </source>
</reference>
<accession>A0AAE3MA77</accession>
<evidence type="ECO:0008006" key="3">
    <source>
        <dbReference type="Google" id="ProtNLM"/>
    </source>
</evidence>
<dbReference type="Gene3D" id="3.40.50.11200">
    <property type="match status" value="1"/>
</dbReference>
<keyword evidence="2" id="KW-1185">Reference proteome</keyword>
<gene>
    <name evidence="1" type="ORF">OM075_26035</name>
</gene>
<dbReference type="RefSeq" id="WP_301193441.1">
    <property type="nucleotide sequence ID" value="NZ_JAPDPJ010000413.1"/>
</dbReference>
<organism evidence="1 2">
    <name type="scientific">Plebeiibacterium sediminum</name>
    <dbReference type="NCBI Taxonomy" id="2992112"/>
    <lineage>
        <taxon>Bacteria</taxon>
        <taxon>Pseudomonadati</taxon>
        <taxon>Bacteroidota</taxon>
        <taxon>Bacteroidia</taxon>
        <taxon>Marinilabiliales</taxon>
        <taxon>Marinilabiliaceae</taxon>
        <taxon>Plebeiibacterium</taxon>
    </lineage>
</organism>
<dbReference type="AlphaFoldDB" id="A0AAE3MA77"/>
<sequence length="105" mass="12032">NAWNEHMECDFSYNDMPSEKISSNNILKLKDELTLKISKCTYVLVIVSEDSNKEDLNSGLIGYKNWQNWEVAKAKELNKKIVGTKVNSMFEPPEELIGSCTSWAR</sequence>
<evidence type="ECO:0000313" key="2">
    <source>
        <dbReference type="Proteomes" id="UP001209229"/>
    </source>
</evidence>
<feature type="non-terminal residue" evidence="1">
    <location>
        <position position="1"/>
    </location>
</feature>
<dbReference type="EMBL" id="JAPDPJ010000413">
    <property type="protein sequence ID" value="MCW3789923.1"/>
    <property type="molecule type" value="Genomic_DNA"/>
</dbReference>
<dbReference type="Proteomes" id="UP001209229">
    <property type="component" value="Unassembled WGS sequence"/>
</dbReference>